<name>A0A0N4UGT8_DRAME</name>
<evidence type="ECO:0000313" key="3">
    <source>
        <dbReference type="Proteomes" id="UP000038040"/>
    </source>
</evidence>
<dbReference type="EMBL" id="UYYG01000019">
    <property type="protein sequence ID" value="VDN51366.1"/>
    <property type="molecule type" value="Genomic_DNA"/>
</dbReference>
<feature type="domain" description="Protein kinase" evidence="1">
    <location>
        <begin position="1"/>
        <end position="108"/>
    </location>
</feature>
<dbReference type="GO" id="GO:0005524">
    <property type="term" value="F:ATP binding"/>
    <property type="evidence" value="ECO:0007669"/>
    <property type="project" value="InterPro"/>
</dbReference>
<sequence length="108" mass="12381">MNILIDGNDRTKIGDFGLATRDFFIRKTATGEHEKNAYNRMTFSGRPSPLIRNVFYQMNRRRKIMIADDAFPNGISNRRLGEPSKAFFVGTSVHQPFEGPQMLIPEVF</sequence>
<dbReference type="AlphaFoldDB" id="A0A0N4UGT8"/>
<dbReference type="WBParaSite" id="DME_0000672501-mRNA-1">
    <property type="protein sequence ID" value="DME_0000672501-mRNA-1"/>
    <property type="gene ID" value="DME_0000672501"/>
</dbReference>
<proteinExistence type="predicted"/>
<keyword evidence="4" id="KW-1185">Reference proteome</keyword>
<reference evidence="2 4" key="2">
    <citation type="submission" date="2018-11" db="EMBL/GenBank/DDBJ databases">
        <authorList>
            <consortium name="Pathogen Informatics"/>
        </authorList>
    </citation>
    <scope>NUCLEOTIDE SEQUENCE [LARGE SCALE GENOMIC DNA]</scope>
</reference>
<reference evidence="5" key="1">
    <citation type="submission" date="2017-02" db="UniProtKB">
        <authorList>
            <consortium name="WormBaseParasite"/>
        </authorList>
    </citation>
    <scope>IDENTIFICATION</scope>
</reference>
<dbReference type="PROSITE" id="PS50011">
    <property type="entry name" value="PROTEIN_KINASE_DOM"/>
    <property type="match status" value="1"/>
</dbReference>
<dbReference type="GO" id="GO:0004672">
    <property type="term" value="F:protein kinase activity"/>
    <property type="evidence" value="ECO:0007669"/>
    <property type="project" value="InterPro"/>
</dbReference>
<dbReference type="Proteomes" id="UP000274756">
    <property type="component" value="Unassembled WGS sequence"/>
</dbReference>
<protein>
    <submittedName>
        <fullName evidence="5">Protein kinase domain-containing protein</fullName>
    </submittedName>
</protein>
<evidence type="ECO:0000259" key="1">
    <source>
        <dbReference type="PROSITE" id="PS50011"/>
    </source>
</evidence>
<dbReference type="InterPro" id="IPR000719">
    <property type="entry name" value="Prot_kinase_dom"/>
</dbReference>
<evidence type="ECO:0000313" key="5">
    <source>
        <dbReference type="WBParaSite" id="DME_0000672501-mRNA-1"/>
    </source>
</evidence>
<accession>A0A0N4UGT8</accession>
<dbReference type="Proteomes" id="UP000038040">
    <property type="component" value="Unplaced"/>
</dbReference>
<organism evidence="3 5">
    <name type="scientific">Dracunculus medinensis</name>
    <name type="common">Guinea worm</name>
    <dbReference type="NCBI Taxonomy" id="318479"/>
    <lineage>
        <taxon>Eukaryota</taxon>
        <taxon>Metazoa</taxon>
        <taxon>Ecdysozoa</taxon>
        <taxon>Nematoda</taxon>
        <taxon>Chromadorea</taxon>
        <taxon>Rhabditida</taxon>
        <taxon>Spirurina</taxon>
        <taxon>Dracunculoidea</taxon>
        <taxon>Dracunculidae</taxon>
        <taxon>Dracunculus</taxon>
    </lineage>
</organism>
<gene>
    <name evidence="2" type="ORF">DME_LOCUS1339</name>
</gene>
<evidence type="ECO:0000313" key="4">
    <source>
        <dbReference type="Proteomes" id="UP000274756"/>
    </source>
</evidence>
<evidence type="ECO:0000313" key="2">
    <source>
        <dbReference type="EMBL" id="VDN51366.1"/>
    </source>
</evidence>